<evidence type="ECO:0000259" key="2">
    <source>
        <dbReference type="Pfam" id="PF01361"/>
    </source>
</evidence>
<dbReference type="InterPro" id="IPR014347">
    <property type="entry name" value="Tautomerase/MIF_sf"/>
</dbReference>
<gene>
    <name evidence="3" type="ORF">DF220_04720</name>
</gene>
<dbReference type="SUPFAM" id="SSF55331">
    <property type="entry name" value="Tautomerase/MIF"/>
    <property type="match status" value="1"/>
</dbReference>
<dbReference type="EMBL" id="QEEX01000001">
    <property type="protein sequence ID" value="PWB97212.1"/>
    <property type="molecule type" value="Genomic_DNA"/>
</dbReference>
<evidence type="ECO:0000256" key="1">
    <source>
        <dbReference type="ARBA" id="ARBA00023235"/>
    </source>
</evidence>
<dbReference type="KEGG" id="salc:C2138_09610"/>
<dbReference type="GO" id="GO:0016853">
    <property type="term" value="F:isomerase activity"/>
    <property type="evidence" value="ECO:0007669"/>
    <property type="project" value="UniProtKB-KW"/>
</dbReference>
<sequence>MPVVQINTHQWDVARKRELVAKVTDAFVELGVPRELVIIHITEDDPANSAVGGVLMADLPPMPGA</sequence>
<feature type="domain" description="4-oxalocrotonate tautomerase-like" evidence="2">
    <location>
        <begin position="2"/>
        <end position="58"/>
    </location>
</feature>
<reference evidence="4" key="1">
    <citation type="submission" date="2018-04" db="EMBL/GenBank/DDBJ databases">
        <authorList>
            <person name="Liu S."/>
            <person name="Wang Z."/>
            <person name="Li J."/>
        </authorList>
    </citation>
    <scope>NUCLEOTIDE SEQUENCE [LARGE SCALE GENOMIC DNA]</scope>
    <source>
        <strain evidence="4">S1194</strain>
    </source>
</reference>
<organism evidence="3 4">
    <name type="scientific">Homoserinimonas hongtaonis</name>
    <dbReference type="NCBI Taxonomy" id="2079791"/>
    <lineage>
        <taxon>Bacteria</taxon>
        <taxon>Bacillati</taxon>
        <taxon>Actinomycetota</taxon>
        <taxon>Actinomycetes</taxon>
        <taxon>Micrococcales</taxon>
        <taxon>Microbacteriaceae</taxon>
        <taxon>Homoserinimonas</taxon>
    </lineage>
</organism>
<dbReference type="InterPro" id="IPR004370">
    <property type="entry name" value="4-OT-like_dom"/>
</dbReference>
<protein>
    <submittedName>
        <fullName evidence="3">4-oxalocrotonate tautomerase</fullName>
    </submittedName>
</protein>
<dbReference type="Gene3D" id="3.30.429.10">
    <property type="entry name" value="Macrophage Migration Inhibitory Factor"/>
    <property type="match status" value="1"/>
</dbReference>
<dbReference type="OrthoDB" id="4965437at2"/>
<name>A0A2U1T021_9MICO</name>
<proteinExistence type="predicted"/>
<dbReference type="AlphaFoldDB" id="A0A2U1T021"/>
<keyword evidence="1" id="KW-0413">Isomerase</keyword>
<dbReference type="Proteomes" id="UP000244978">
    <property type="component" value="Unassembled WGS sequence"/>
</dbReference>
<dbReference type="RefSeq" id="WP_108517393.1">
    <property type="nucleotide sequence ID" value="NZ_CP026951.1"/>
</dbReference>
<dbReference type="Pfam" id="PF01361">
    <property type="entry name" value="Tautomerase"/>
    <property type="match status" value="1"/>
</dbReference>
<accession>A0A2U1T021</accession>
<keyword evidence="4" id="KW-1185">Reference proteome</keyword>
<evidence type="ECO:0000313" key="3">
    <source>
        <dbReference type="EMBL" id="PWB97212.1"/>
    </source>
</evidence>
<comment type="caution">
    <text evidence="3">The sequence shown here is derived from an EMBL/GenBank/DDBJ whole genome shotgun (WGS) entry which is preliminary data.</text>
</comment>
<evidence type="ECO:0000313" key="4">
    <source>
        <dbReference type="Proteomes" id="UP000244978"/>
    </source>
</evidence>